<evidence type="ECO:0000256" key="4">
    <source>
        <dbReference type="ARBA" id="ARBA00023004"/>
    </source>
</evidence>
<dbReference type="EMBL" id="KQ241688">
    <property type="protein sequence ID" value="KNC85717.1"/>
    <property type="molecule type" value="Genomic_DNA"/>
</dbReference>
<dbReference type="GO" id="GO:0016226">
    <property type="term" value="P:iron-sulfur cluster assembly"/>
    <property type="evidence" value="ECO:0007669"/>
    <property type="project" value="InterPro"/>
</dbReference>
<dbReference type="InterPro" id="IPR033756">
    <property type="entry name" value="YlxH/NBP35"/>
</dbReference>
<dbReference type="GO" id="GO:0005829">
    <property type="term" value="C:cytosol"/>
    <property type="evidence" value="ECO:0007669"/>
    <property type="project" value="TreeGrafter"/>
</dbReference>
<dbReference type="PANTHER" id="PTHR23264">
    <property type="entry name" value="NUCLEOTIDE-BINDING PROTEIN NBP35 YEAST -RELATED"/>
    <property type="match status" value="1"/>
</dbReference>
<evidence type="ECO:0000256" key="3">
    <source>
        <dbReference type="ARBA" id="ARBA00022840"/>
    </source>
</evidence>
<dbReference type="SUPFAM" id="SSF52540">
    <property type="entry name" value="P-loop containing nucleoside triphosphate hydrolases"/>
    <property type="match status" value="1"/>
</dbReference>
<organism evidence="6 7">
    <name type="scientific">Sphaeroforma arctica JP610</name>
    <dbReference type="NCBI Taxonomy" id="667725"/>
    <lineage>
        <taxon>Eukaryota</taxon>
        <taxon>Ichthyosporea</taxon>
        <taxon>Ichthyophonida</taxon>
        <taxon>Sphaeroforma</taxon>
    </lineage>
</organism>
<keyword evidence="1" id="KW-0479">Metal-binding</keyword>
<protein>
    <submittedName>
        <fullName evidence="6">Uncharacterized protein</fullName>
    </submittedName>
</protein>
<dbReference type="InterPro" id="IPR019591">
    <property type="entry name" value="Mrp/NBP35_ATP-bd"/>
</dbReference>
<reference evidence="6 7" key="1">
    <citation type="submission" date="2011-02" db="EMBL/GenBank/DDBJ databases">
        <title>The Genome Sequence of Sphaeroforma arctica JP610.</title>
        <authorList>
            <consortium name="The Broad Institute Genome Sequencing Platform"/>
            <person name="Russ C."/>
            <person name="Cuomo C."/>
            <person name="Young S.K."/>
            <person name="Zeng Q."/>
            <person name="Gargeya S."/>
            <person name="Alvarado L."/>
            <person name="Berlin A."/>
            <person name="Chapman S.B."/>
            <person name="Chen Z."/>
            <person name="Freedman E."/>
            <person name="Gellesch M."/>
            <person name="Goldberg J."/>
            <person name="Griggs A."/>
            <person name="Gujja S."/>
            <person name="Heilman E."/>
            <person name="Heiman D."/>
            <person name="Howarth C."/>
            <person name="Mehta T."/>
            <person name="Neiman D."/>
            <person name="Pearson M."/>
            <person name="Roberts A."/>
            <person name="Saif S."/>
            <person name="Shea T."/>
            <person name="Shenoy N."/>
            <person name="Sisk P."/>
            <person name="Stolte C."/>
            <person name="Sykes S."/>
            <person name="White J."/>
            <person name="Yandava C."/>
            <person name="Burger G."/>
            <person name="Gray M.W."/>
            <person name="Holland P.W.H."/>
            <person name="King N."/>
            <person name="Lang F.B.F."/>
            <person name="Roger A.J."/>
            <person name="Ruiz-Trillo I."/>
            <person name="Haas B."/>
            <person name="Nusbaum C."/>
            <person name="Birren B."/>
        </authorList>
    </citation>
    <scope>NUCLEOTIDE SEQUENCE [LARGE SCALE GENOMIC DNA]</scope>
    <source>
        <strain evidence="6 7">JP610</strain>
    </source>
</reference>
<dbReference type="PANTHER" id="PTHR23264:SF21">
    <property type="entry name" value="NUCLEOTIDE BINDING PROTEIN 1-LIKE PROTEIN"/>
    <property type="match status" value="1"/>
</dbReference>
<dbReference type="GeneID" id="25902631"/>
<keyword evidence="3" id="KW-0067">ATP-binding</keyword>
<sequence>MYSHNTELSGEGHANPNWCDSFYLKFTGVKWTIYYLTPPPGTSDEHLTIVQALKACNPDGAIIVTTPQDVALATIRKELNFCSKMKVKVLGVLENMSGFQCPCCRDVYDLWPNASVEKLCTEYGVPYLGKVPVDPSLFAMLCCSH</sequence>
<dbReference type="InterPro" id="IPR027417">
    <property type="entry name" value="P-loop_NTPase"/>
</dbReference>
<keyword evidence="5" id="KW-0411">Iron-sulfur</keyword>
<evidence type="ECO:0000313" key="6">
    <source>
        <dbReference type="EMBL" id="KNC85717.1"/>
    </source>
</evidence>
<dbReference type="RefSeq" id="XP_014159619.1">
    <property type="nucleotide sequence ID" value="XM_014304144.1"/>
</dbReference>
<dbReference type="Gene3D" id="3.40.50.300">
    <property type="entry name" value="P-loop containing nucleotide triphosphate hydrolases"/>
    <property type="match status" value="1"/>
</dbReference>
<proteinExistence type="predicted"/>
<name>A0A0L0G9L2_9EUKA</name>
<gene>
    <name evidence="6" type="ORF">SARC_02127</name>
</gene>
<evidence type="ECO:0000256" key="1">
    <source>
        <dbReference type="ARBA" id="ARBA00022723"/>
    </source>
</evidence>
<dbReference type="eggNOG" id="KOG3022">
    <property type="taxonomic scope" value="Eukaryota"/>
</dbReference>
<accession>A0A0L0G9L2</accession>
<keyword evidence="7" id="KW-1185">Reference proteome</keyword>
<dbReference type="GO" id="GO:0046872">
    <property type="term" value="F:metal ion binding"/>
    <property type="evidence" value="ECO:0007669"/>
    <property type="project" value="UniProtKB-KW"/>
</dbReference>
<evidence type="ECO:0000256" key="2">
    <source>
        <dbReference type="ARBA" id="ARBA00022741"/>
    </source>
</evidence>
<evidence type="ECO:0000313" key="7">
    <source>
        <dbReference type="Proteomes" id="UP000054560"/>
    </source>
</evidence>
<dbReference type="OrthoDB" id="1741334at2759"/>
<dbReference type="Pfam" id="PF10609">
    <property type="entry name" value="ParA"/>
    <property type="match status" value="1"/>
</dbReference>
<keyword evidence="4" id="KW-0408">Iron</keyword>
<dbReference type="AlphaFoldDB" id="A0A0L0G9L2"/>
<dbReference type="GO" id="GO:0051536">
    <property type="term" value="F:iron-sulfur cluster binding"/>
    <property type="evidence" value="ECO:0007669"/>
    <property type="project" value="UniProtKB-KW"/>
</dbReference>
<dbReference type="Proteomes" id="UP000054560">
    <property type="component" value="Unassembled WGS sequence"/>
</dbReference>
<dbReference type="GO" id="GO:0005524">
    <property type="term" value="F:ATP binding"/>
    <property type="evidence" value="ECO:0007669"/>
    <property type="project" value="UniProtKB-KW"/>
</dbReference>
<keyword evidence="2" id="KW-0547">Nucleotide-binding</keyword>
<evidence type="ECO:0000256" key="5">
    <source>
        <dbReference type="ARBA" id="ARBA00023014"/>
    </source>
</evidence>
<dbReference type="STRING" id="667725.A0A0L0G9L2"/>
<dbReference type="GO" id="GO:0140663">
    <property type="term" value="F:ATP-dependent FeS chaperone activity"/>
    <property type="evidence" value="ECO:0007669"/>
    <property type="project" value="InterPro"/>
</dbReference>